<gene>
    <name evidence="2" type="primary">folE2</name>
    <name evidence="2" type="ORF">HRbin17_00559</name>
</gene>
<reference evidence="3" key="1">
    <citation type="submission" date="2017-09" db="EMBL/GenBank/DDBJ databases">
        <title>Metaegenomics of thermophilic ammonia-oxidizing enrichment culture.</title>
        <authorList>
            <person name="Kato S."/>
            <person name="Suzuki K."/>
        </authorList>
    </citation>
    <scope>NUCLEOTIDE SEQUENCE [LARGE SCALE GENOMIC DNA]</scope>
</reference>
<dbReference type="Pfam" id="PF02649">
    <property type="entry name" value="GCHY-1"/>
    <property type="match status" value="1"/>
</dbReference>
<dbReference type="Proteomes" id="UP000236173">
    <property type="component" value="Unassembled WGS sequence"/>
</dbReference>
<comment type="caution">
    <text evidence="2">The sequence shown here is derived from an EMBL/GenBank/DDBJ whole genome shotgun (WGS) entry which is preliminary data.</text>
</comment>
<protein>
    <submittedName>
        <fullName evidence="2">GTP cyclohydrolase FolE2</fullName>
        <ecNumber evidence="2">3.5.4.16</ecNumber>
    </submittedName>
</protein>
<dbReference type="InterPro" id="IPR003801">
    <property type="entry name" value="GTP_cyclohydrolase_FolE2/MptA"/>
</dbReference>
<dbReference type="PANTHER" id="PTHR36445:SF1">
    <property type="entry name" value="GTP CYCLOHYDROLASE MPTA"/>
    <property type="match status" value="1"/>
</dbReference>
<proteinExistence type="predicted"/>
<dbReference type="PANTHER" id="PTHR36445">
    <property type="entry name" value="GTP CYCLOHYDROLASE MPTA"/>
    <property type="match status" value="1"/>
</dbReference>
<evidence type="ECO:0000313" key="3">
    <source>
        <dbReference type="Proteomes" id="UP000236173"/>
    </source>
</evidence>
<keyword evidence="1 2" id="KW-0378">Hydrolase</keyword>
<evidence type="ECO:0000313" key="2">
    <source>
        <dbReference type="EMBL" id="GBC98064.1"/>
    </source>
</evidence>
<dbReference type="GO" id="GO:0003934">
    <property type="term" value="F:GTP cyclohydrolase I activity"/>
    <property type="evidence" value="ECO:0007669"/>
    <property type="project" value="UniProtKB-EC"/>
</dbReference>
<accession>A0A2H5XA77</accession>
<dbReference type="EC" id="3.5.4.16" evidence="2"/>
<dbReference type="AlphaFoldDB" id="A0A2H5XA77"/>
<name>A0A2H5XA77_9BACT</name>
<dbReference type="Gene3D" id="3.10.270.10">
    <property type="entry name" value="Urate Oxidase"/>
    <property type="match status" value="1"/>
</dbReference>
<organism evidence="2 3">
    <name type="scientific">Candidatus Fervidibacter japonicus</name>
    <dbReference type="NCBI Taxonomy" id="2035412"/>
    <lineage>
        <taxon>Bacteria</taxon>
        <taxon>Candidatus Fervidibacterota</taxon>
        <taxon>Candidatus Fervidibacter</taxon>
    </lineage>
</organism>
<dbReference type="EMBL" id="BEHT01000005">
    <property type="protein sequence ID" value="GBC98064.1"/>
    <property type="molecule type" value="Genomic_DNA"/>
</dbReference>
<sequence length="266" mass="29816">MAFKVPADELEAQKQALPDIQSERPEHAIALTRVGVAHFRYPVTLRRKGEVLRTFVTIEAAVNLPSEQRGAHMSRFAEEIVQAFSLPMEAALFEELAERLANELLDAHDYAHHCTVTLEAEAHVDGHPYKLFASYNTATQQRILGVEVHGALACPCAMAMTGGLSHNQRGRLRIELQTNGYHIPAEELVAIAESAFSTPVRLLLKRPQEKAIVEAMHRNPKFVEDVVRDCVVALKARYLGVWARVRCDSFESIHPYDVFAEWEGVL</sequence>
<evidence type="ECO:0000256" key="1">
    <source>
        <dbReference type="ARBA" id="ARBA00022801"/>
    </source>
</evidence>